<organism evidence="2 3">
    <name type="scientific">Neonectria punicea</name>
    <dbReference type="NCBI Taxonomy" id="979145"/>
    <lineage>
        <taxon>Eukaryota</taxon>
        <taxon>Fungi</taxon>
        <taxon>Dikarya</taxon>
        <taxon>Ascomycota</taxon>
        <taxon>Pezizomycotina</taxon>
        <taxon>Sordariomycetes</taxon>
        <taxon>Hypocreomycetidae</taxon>
        <taxon>Hypocreales</taxon>
        <taxon>Nectriaceae</taxon>
        <taxon>Neonectria</taxon>
    </lineage>
</organism>
<gene>
    <name evidence="2" type="ORF">QQX98_000371</name>
</gene>
<name>A0ABR1HVD4_9HYPO</name>
<dbReference type="Proteomes" id="UP001498476">
    <property type="component" value="Unassembled WGS sequence"/>
</dbReference>
<sequence length="120" mass="14238">MRKKATLDAAASKCEVPDDECPNDGQRADGLKSNGQWQNQGGEYPWRISKTVQGDVTWRGTWTLEARDRYGLSWERRKIHDGKKWKWENLPVEHWPFDHQGRWVFLTQEQEDEKVPVWKD</sequence>
<reference evidence="2 3" key="1">
    <citation type="journal article" date="2025" name="Microbiol. Resour. Announc.">
        <title>Draft genome sequences for Neonectria magnoliae and Neonectria punicea, canker pathogens of Liriodendron tulipifera and Acer saccharum in West Virginia.</title>
        <authorList>
            <person name="Petronek H.M."/>
            <person name="Kasson M.T."/>
            <person name="Metheny A.M."/>
            <person name="Stauder C.M."/>
            <person name="Lovett B."/>
            <person name="Lynch S.C."/>
            <person name="Garnas J.R."/>
            <person name="Kasson L.R."/>
            <person name="Stajich J.E."/>
        </authorList>
    </citation>
    <scope>NUCLEOTIDE SEQUENCE [LARGE SCALE GENOMIC DNA]</scope>
    <source>
        <strain evidence="2 3">NRRL 64653</strain>
    </source>
</reference>
<accession>A0ABR1HVD4</accession>
<proteinExistence type="predicted"/>
<protein>
    <submittedName>
        <fullName evidence="2">Uncharacterized protein</fullName>
    </submittedName>
</protein>
<evidence type="ECO:0000256" key="1">
    <source>
        <dbReference type="SAM" id="MobiDB-lite"/>
    </source>
</evidence>
<dbReference type="EMBL" id="JAZAVJ010000003">
    <property type="protein sequence ID" value="KAK7424787.1"/>
    <property type="molecule type" value="Genomic_DNA"/>
</dbReference>
<comment type="caution">
    <text evidence="2">The sequence shown here is derived from an EMBL/GenBank/DDBJ whole genome shotgun (WGS) entry which is preliminary data.</text>
</comment>
<keyword evidence="3" id="KW-1185">Reference proteome</keyword>
<feature type="region of interest" description="Disordered" evidence="1">
    <location>
        <begin position="1"/>
        <end position="43"/>
    </location>
</feature>
<evidence type="ECO:0000313" key="3">
    <source>
        <dbReference type="Proteomes" id="UP001498476"/>
    </source>
</evidence>
<evidence type="ECO:0000313" key="2">
    <source>
        <dbReference type="EMBL" id="KAK7424787.1"/>
    </source>
</evidence>